<keyword evidence="1" id="KW-0347">Helicase</keyword>
<organism evidence="1 2">
    <name type="scientific">Archangium lansingense</name>
    <dbReference type="NCBI Taxonomy" id="2995310"/>
    <lineage>
        <taxon>Bacteria</taxon>
        <taxon>Pseudomonadati</taxon>
        <taxon>Myxococcota</taxon>
        <taxon>Myxococcia</taxon>
        <taxon>Myxococcales</taxon>
        <taxon>Cystobacterineae</taxon>
        <taxon>Archangiaceae</taxon>
        <taxon>Archangium</taxon>
    </lineage>
</organism>
<proteinExistence type="predicted"/>
<keyword evidence="2" id="KW-1185">Reference proteome</keyword>
<sequence length="83" mass="9249">MAPQAAVSKEPKKERMPRVDQAKLLRRTFALDVFTSAWCGGRRRVLAYLTAPNAVRAILEHLSLPTRPAQLAAAQGPPQHAWY</sequence>
<reference evidence="1 2" key="1">
    <citation type="submission" date="2022-11" db="EMBL/GenBank/DDBJ databases">
        <title>Minimal conservation of predation-associated metabolite biosynthetic gene clusters underscores biosynthetic potential of Myxococcota including descriptions for ten novel species: Archangium lansinium sp. nov., Myxococcus landrumus sp. nov., Nannocystis bai.</title>
        <authorList>
            <person name="Ahearne A."/>
            <person name="Stevens C."/>
            <person name="Phillips K."/>
        </authorList>
    </citation>
    <scope>NUCLEOTIDE SEQUENCE [LARGE SCALE GENOMIC DNA]</scope>
    <source>
        <strain evidence="1 2">MIWBW</strain>
    </source>
</reference>
<keyword evidence="1" id="KW-0378">Hydrolase</keyword>
<dbReference type="EMBL" id="JAPNKA010000001">
    <property type="protein sequence ID" value="MCY1074517.1"/>
    <property type="molecule type" value="Genomic_DNA"/>
</dbReference>
<gene>
    <name evidence="1" type="ORF">OV287_08450</name>
</gene>
<protein>
    <submittedName>
        <fullName evidence="1">ATP-dependent helicase HrpA</fullName>
    </submittedName>
</protein>
<keyword evidence="1" id="KW-0067">ATP-binding</keyword>
<dbReference type="Proteomes" id="UP001207654">
    <property type="component" value="Unassembled WGS sequence"/>
</dbReference>
<dbReference type="RefSeq" id="WP_267533479.1">
    <property type="nucleotide sequence ID" value="NZ_JAPNKA010000001.1"/>
</dbReference>
<accession>A0ABT3ZYN4</accession>
<keyword evidence="1" id="KW-0547">Nucleotide-binding</keyword>
<dbReference type="GO" id="GO:0004386">
    <property type="term" value="F:helicase activity"/>
    <property type="evidence" value="ECO:0007669"/>
    <property type="project" value="UniProtKB-KW"/>
</dbReference>
<comment type="caution">
    <text evidence="1">The sequence shown here is derived from an EMBL/GenBank/DDBJ whole genome shotgun (WGS) entry which is preliminary data.</text>
</comment>
<evidence type="ECO:0000313" key="1">
    <source>
        <dbReference type="EMBL" id="MCY1074517.1"/>
    </source>
</evidence>
<evidence type="ECO:0000313" key="2">
    <source>
        <dbReference type="Proteomes" id="UP001207654"/>
    </source>
</evidence>
<name>A0ABT3ZYN4_9BACT</name>